<evidence type="ECO:0000256" key="7">
    <source>
        <dbReference type="ARBA" id="ARBA00022692"/>
    </source>
</evidence>
<dbReference type="Gene3D" id="1.20.58.340">
    <property type="entry name" value="Magnesium transport protein CorA, transmembrane region"/>
    <property type="match status" value="1"/>
</dbReference>
<dbReference type="OrthoDB" id="9803416at2"/>
<dbReference type="AlphaFoldDB" id="A0A2D2B0F0"/>
<evidence type="ECO:0000256" key="12">
    <source>
        <dbReference type="ARBA" id="ARBA00034269"/>
    </source>
</evidence>
<evidence type="ECO:0000256" key="8">
    <source>
        <dbReference type="ARBA" id="ARBA00022842"/>
    </source>
</evidence>
<dbReference type="GO" id="GO:0015095">
    <property type="term" value="F:magnesium ion transmembrane transporter activity"/>
    <property type="evidence" value="ECO:0007669"/>
    <property type="project" value="TreeGrafter"/>
</dbReference>
<dbReference type="FunFam" id="1.20.58.340:FF:000001">
    <property type="entry name" value="Magnesium transport protein CorA"/>
    <property type="match status" value="1"/>
</dbReference>
<dbReference type="KEGG" id="cmb:CSW64_15330"/>
<comment type="similarity">
    <text evidence="2">Belongs to the CorA metal ion transporter (MIT) (TC 1.A.35) family.</text>
</comment>
<keyword evidence="4" id="KW-0813">Transport</keyword>
<keyword evidence="7 13" id="KW-0812">Transmembrane</keyword>
<dbReference type="EMBL" id="CP024201">
    <property type="protein sequence ID" value="ATQ43667.1"/>
    <property type="molecule type" value="Genomic_DNA"/>
</dbReference>
<evidence type="ECO:0000256" key="2">
    <source>
        <dbReference type="ARBA" id="ARBA00009765"/>
    </source>
</evidence>
<dbReference type="InterPro" id="IPR045863">
    <property type="entry name" value="CorA_TM1_TM2"/>
</dbReference>
<comment type="catalytic activity">
    <reaction evidence="12">
        <text>Mg(2+)(in) = Mg(2+)(out)</text>
        <dbReference type="Rhea" id="RHEA:29827"/>
        <dbReference type="ChEBI" id="CHEBI:18420"/>
    </reaction>
</comment>
<dbReference type="InterPro" id="IPR050829">
    <property type="entry name" value="CorA_MIT"/>
</dbReference>
<dbReference type="InterPro" id="IPR045861">
    <property type="entry name" value="CorA_cytoplasmic_dom"/>
</dbReference>
<keyword evidence="9 13" id="KW-1133">Transmembrane helix</keyword>
<comment type="subcellular location">
    <subcellularLocation>
        <location evidence="1">Cell inner membrane</location>
        <topology evidence="1">Multi-pass membrane protein</topology>
    </subcellularLocation>
</comment>
<evidence type="ECO:0000313" key="15">
    <source>
        <dbReference type="Proteomes" id="UP000228945"/>
    </source>
</evidence>
<evidence type="ECO:0000256" key="13">
    <source>
        <dbReference type="SAM" id="Phobius"/>
    </source>
</evidence>
<evidence type="ECO:0000313" key="14">
    <source>
        <dbReference type="EMBL" id="ATQ43667.1"/>
    </source>
</evidence>
<organism evidence="14 15">
    <name type="scientific">Caulobacter mirabilis</name>
    <dbReference type="NCBI Taxonomy" id="69666"/>
    <lineage>
        <taxon>Bacteria</taxon>
        <taxon>Pseudomonadati</taxon>
        <taxon>Pseudomonadota</taxon>
        <taxon>Alphaproteobacteria</taxon>
        <taxon>Caulobacterales</taxon>
        <taxon>Caulobacteraceae</taxon>
        <taxon>Caulobacter</taxon>
    </lineage>
</organism>
<keyword evidence="6" id="KW-0997">Cell inner membrane</keyword>
<evidence type="ECO:0000256" key="11">
    <source>
        <dbReference type="ARBA" id="ARBA00023136"/>
    </source>
</evidence>
<dbReference type="SUPFAM" id="SSF143865">
    <property type="entry name" value="CorA soluble domain-like"/>
    <property type="match status" value="1"/>
</dbReference>
<evidence type="ECO:0000256" key="5">
    <source>
        <dbReference type="ARBA" id="ARBA00022475"/>
    </source>
</evidence>
<evidence type="ECO:0000256" key="10">
    <source>
        <dbReference type="ARBA" id="ARBA00023065"/>
    </source>
</evidence>
<keyword evidence="10" id="KW-0406">Ion transport</keyword>
<keyword evidence="15" id="KW-1185">Reference proteome</keyword>
<dbReference type="GO" id="GO:0015087">
    <property type="term" value="F:cobalt ion transmembrane transporter activity"/>
    <property type="evidence" value="ECO:0007669"/>
    <property type="project" value="TreeGrafter"/>
</dbReference>
<dbReference type="SUPFAM" id="SSF144083">
    <property type="entry name" value="Magnesium transport protein CorA, transmembrane region"/>
    <property type="match status" value="1"/>
</dbReference>
<dbReference type="Proteomes" id="UP000228945">
    <property type="component" value="Chromosome"/>
</dbReference>
<sequence>MITAIAKTPFDAGILDRVWLRLRQGDLAARRETLDALGCRFPAPSEGYEEDDAFIYLPVSPLVRRGDHIHQDTVYFAIGDTILVTLEPDDGFPPFDRALATLQRRPELIRTAHGVMYALLSAMNSAAHQIVELASNALDAMTGPITEIMDGTDEKGRELGVGDIAGAMSQLNENEDLISRMQEGQLLLERAARYLRNEVGGSNADLRLSIETLISDIQSVKEHAGFEHDKLRYLQNAVMTSLNVKQNQIVKVFTIITAVFLPPTLVATFYGMNFAVMPELAWKHGFPMTIILTLLAALLPLVYIKQKGWLR</sequence>
<evidence type="ECO:0000256" key="1">
    <source>
        <dbReference type="ARBA" id="ARBA00004429"/>
    </source>
</evidence>
<protein>
    <recommendedName>
        <fullName evidence="3">Magnesium transport protein CorA</fullName>
    </recommendedName>
</protein>
<dbReference type="PANTHER" id="PTHR47685:SF1">
    <property type="entry name" value="MAGNESIUM TRANSPORT PROTEIN CORA"/>
    <property type="match status" value="1"/>
</dbReference>
<dbReference type="GO" id="GO:0015099">
    <property type="term" value="F:nickel cation transmembrane transporter activity"/>
    <property type="evidence" value="ECO:0007669"/>
    <property type="project" value="TreeGrafter"/>
</dbReference>
<accession>A0A2D2B0F0</accession>
<evidence type="ECO:0000256" key="6">
    <source>
        <dbReference type="ARBA" id="ARBA00022519"/>
    </source>
</evidence>
<evidence type="ECO:0000256" key="3">
    <source>
        <dbReference type="ARBA" id="ARBA00019439"/>
    </source>
</evidence>
<dbReference type="GO" id="GO:0005886">
    <property type="term" value="C:plasma membrane"/>
    <property type="evidence" value="ECO:0007669"/>
    <property type="project" value="UniProtKB-SubCell"/>
</dbReference>
<reference evidence="14 15" key="1">
    <citation type="submission" date="2017-10" db="EMBL/GenBank/DDBJ databases">
        <title>Genome sequence of Caulobacter mirabilis FWC38.</title>
        <authorList>
            <person name="Fiebig A."/>
            <person name="Crosson S."/>
        </authorList>
    </citation>
    <scope>NUCLEOTIDE SEQUENCE [LARGE SCALE GENOMIC DNA]</scope>
    <source>
        <strain evidence="14 15">FWC 38</strain>
    </source>
</reference>
<gene>
    <name evidence="14" type="ORF">CSW64_15330</name>
</gene>
<feature type="transmembrane region" description="Helical" evidence="13">
    <location>
        <begin position="284"/>
        <end position="304"/>
    </location>
</feature>
<dbReference type="Pfam" id="PF01544">
    <property type="entry name" value="CorA"/>
    <property type="match status" value="1"/>
</dbReference>
<keyword evidence="11 13" id="KW-0472">Membrane</keyword>
<feature type="transmembrane region" description="Helical" evidence="13">
    <location>
        <begin position="249"/>
        <end position="272"/>
    </location>
</feature>
<dbReference type="InterPro" id="IPR002523">
    <property type="entry name" value="MgTranspt_CorA/ZnTranspt_ZntB"/>
</dbReference>
<keyword evidence="5" id="KW-1003">Cell membrane</keyword>
<dbReference type="RefSeq" id="WP_099622916.1">
    <property type="nucleotide sequence ID" value="NZ_CP024201.1"/>
</dbReference>
<keyword evidence="8" id="KW-0460">Magnesium</keyword>
<name>A0A2D2B0F0_9CAUL</name>
<proteinExistence type="inferred from homology"/>
<dbReference type="PANTHER" id="PTHR47685">
    <property type="entry name" value="MAGNESIUM TRANSPORT PROTEIN CORA"/>
    <property type="match status" value="1"/>
</dbReference>
<evidence type="ECO:0000256" key="4">
    <source>
        <dbReference type="ARBA" id="ARBA00022448"/>
    </source>
</evidence>
<evidence type="ECO:0000256" key="9">
    <source>
        <dbReference type="ARBA" id="ARBA00022989"/>
    </source>
</evidence>